<dbReference type="InterPro" id="IPR039424">
    <property type="entry name" value="SBP_5"/>
</dbReference>
<dbReference type="Gene3D" id="3.10.105.10">
    <property type="entry name" value="Dipeptide-binding Protein, Domain 3"/>
    <property type="match status" value="1"/>
</dbReference>
<dbReference type="AlphaFoldDB" id="A0A3P3R6Q0"/>
<dbReference type="Gene3D" id="3.40.190.10">
    <property type="entry name" value="Periplasmic binding protein-like II"/>
    <property type="match status" value="1"/>
</dbReference>
<dbReference type="PROSITE" id="PS51318">
    <property type="entry name" value="TAT"/>
    <property type="match status" value="1"/>
</dbReference>
<accession>A0A3P3R6Q0</accession>
<evidence type="ECO:0000313" key="5">
    <source>
        <dbReference type="EMBL" id="RRJ29142.1"/>
    </source>
</evidence>
<dbReference type="Proteomes" id="UP000282322">
    <property type="component" value="Unassembled WGS sequence"/>
</dbReference>
<dbReference type="SUPFAM" id="SSF53850">
    <property type="entry name" value="Periplasmic binding protein-like II"/>
    <property type="match status" value="1"/>
</dbReference>
<reference evidence="5 6" key="1">
    <citation type="submission" date="2018-11" db="EMBL/GenBank/DDBJ databases">
        <title>Taxonoimc description of Halomarina strain SPP-AMP-1.</title>
        <authorList>
            <person name="Pal Y."/>
            <person name="Srinivasana K."/>
            <person name="Verma A."/>
            <person name="Kumar P."/>
        </authorList>
    </citation>
    <scope>NUCLEOTIDE SEQUENCE [LARGE SCALE GENOMIC DNA]</scope>
    <source>
        <strain evidence="5 6">SPP-AMP-1</strain>
    </source>
</reference>
<keyword evidence="2" id="KW-0813">Transport</keyword>
<dbReference type="GO" id="GO:0015833">
    <property type="term" value="P:peptide transport"/>
    <property type="evidence" value="ECO:0007669"/>
    <property type="project" value="TreeGrafter"/>
</dbReference>
<evidence type="ECO:0000259" key="4">
    <source>
        <dbReference type="Pfam" id="PF00496"/>
    </source>
</evidence>
<dbReference type="PANTHER" id="PTHR30290">
    <property type="entry name" value="PERIPLASMIC BINDING COMPONENT OF ABC TRANSPORTER"/>
    <property type="match status" value="1"/>
</dbReference>
<gene>
    <name evidence="5" type="ORF">EIK79_13465</name>
</gene>
<protein>
    <submittedName>
        <fullName evidence="5">ABC transporter substrate-binding protein</fullName>
    </submittedName>
</protein>
<dbReference type="OrthoDB" id="233597at2157"/>
<proteinExistence type="inferred from homology"/>
<organism evidence="5 6">
    <name type="scientific">Halocatena pleomorpha</name>
    <dbReference type="NCBI Taxonomy" id="1785090"/>
    <lineage>
        <taxon>Archaea</taxon>
        <taxon>Methanobacteriati</taxon>
        <taxon>Methanobacteriota</taxon>
        <taxon>Stenosarchaea group</taxon>
        <taxon>Halobacteria</taxon>
        <taxon>Halobacteriales</taxon>
        <taxon>Natronomonadaceae</taxon>
        <taxon>Halocatena</taxon>
    </lineage>
</organism>
<dbReference type="CDD" id="cd00995">
    <property type="entry name" value="PBP2_NikA_DppA_OppA_like"/>
    <property type="match status" value="1"/>
</dbReference>
<evidence type="ECO:0000313" key="6">
    <source>
        <dbReference type="Proteomes" id="UP000282322"/>
    </source>
</evidence>
<evidence type="ECO:0000256" key="3">
    <source>
        <dbReference type="ARBA" id="ARBA00022729"/>
    </source>
</evidence>
<dbReference type="PIRSF" id="PIRSF002741">
    <property type="entry name" value="MppA"/>
    <property type="match status" value="1"/>
</dbReference>
<comment type="caution">
    <text evidence="5">The sequence shown here is derived from an EMBL/GenBank/DDBJ whole genome shotgun (WGS) entry which is preliminary data.</text>
</comment>
<dbReference type="InterPro" id="IPR000914">
    <property type="entry name" value="SBP_5_dom"/>
</dbReference>
<feature type="domain" description="Solute-binding protein family 5" evidence="4">
    <location>
        <begin position="94"/>
        <end position="498"/>
    </location>
</feature>
<evidence type="ECO:0000256" key="2">
    <source>
        <dbReference type="ARBA" id="ARBA00022448"/>
    </source>
</evidence>
<dbReference type="Pfam" id="PF00496">
    <property type="entry name" value="SBP_bac_5"/>
    <property type="match status" value="1"/>
</dbReference>
<comment type="similarity">
    <text evidence="1">Belongs to the bacterial solute-binding protein 5 family.</text>
</comment>
<keyword evidence="3" id="KW-0732">Signal</keyword>
<dbReference type="GO" id="GO:1904680">
    <property type="term" value="F:peptide transmembrane transporter activity"/>
    <property type="evidence" value="ECO:0007669"/>
    <property type="project" value="TreeGrafter"/>
</dbReference>
<dbReference type="GO" id="GO:0043190">
    <property type="term" value="C:ATP-binding cassette (ABC) transporter complex"/>
    <property type="evidence" value="ECO:0007669"/>
    <property type="project" value="InterPro"/>
</dbReference>
<dbReference type="RefSeq" id="WP_124955630.1">
    <property type="nucleotide sequence ID" value="NZ_RRCH01000029.1"/>
</dbReference>
<dbReference type="GO" id="GO:0042597">
    <property type="term" value="C:periplasmic space"/>
    <property type="evidence" value="ECO:0007669"/>
    <property type="project" value="UniProtKB-ARBA"/>
</dbReference>
<evidence type="ECO:0000256" key="1">
    <source>
        <dbReference type="ARBA" id="ARBA00005695"/>
    </source>
</evidence>
<dbReference type="InterPro" id="IPR006311">
    <property type="entry name" value="TAT_signal"/>
</dbReference>
<name>A0A3P3R6Q0_9EURY</name>
<dbReference type="EMBL" id="RRCH01000029">
    <property type="protein sequence ID" value="RRJ29142.1"/>
    <property type="molecule type" value="Genomic_DNA"/>
</dbReference>
<keyword evidence="6" id="KW-1185">Reference proteome</keyword>
<sequence>MTDSAGLSRRGFLQATAGTAAAMSLAGCIGGDGGDDGGDGSGSKKPQKGGRLNFINSTMGGFDPVASDGTASGRIITQVFDPLVHYPHGTVEAESLLAKNYETNNDKTVYTFTLKEATFHNGNPVTAKDVVYSFERVAGSPHSVRADFILSSIGVTHETDSDGNYEPGSLGVKAVDEKTVEVTLEQPFHSTLEVLAYAAFAIVPEGVVGSLEEEGTSEKPSKKYTKFAETNPIGAGPFKFDHWNKQEEAEVVRYEDYHGQTAYVDGVHWAVIEDDSAKLNYAMEGNADIFEMPTAEYDPGGVSVDNTDDKKRETGTYKHTNGEEFDYLKVPEVATRYIAFNTSNVPKPVRQAIAYIFNTETYVKQVLKNRQTPTYHLTPSLIYPGGPDAADKHAKKNYPYSPGKNDAESAKKVMEKAGYGENNRYQLNFTHYQDKAFASLAKNLQQRTGQAYIDLSAQAADFQTLQQRGENGTNELYSLGWIADWPRPDNFLKLLYPPNTHTGDPAAYTYLNWGRDSSTKASKKAKSAFEKVQNNLGPSDAARKTREKAYIQMEEANWEDAVLIPTNAIATEYFSYQKVHIQNKFGGMGVSRSMYNTIWKEQK</sequence>
<dbReference type="PANTHER" id="PTHR30290:SF9">
    <property type="entry name" value="OLIGOPEPTIDE-BINDING PROTEIN APPA"/>
    <property type="match status" value="1"/>
</dbReference>
<dbReference type="InterPro" id="IPR030678">
    <property type="entry name" value="Peptide/Ni-bd"/>
</dbReference>